<name>A0A9D4U308_ADICA</name>
<evidence type="ECO:0000313" key="2">
    <source>
        <dbReference type="EMBL" id="KAI5060679.1"/>
    </source>
</evidence>
<protein>
    <submittedName>
        <fullName evidence="2">Uncharacterized protein</fullName>
    </submittedName>
</protein>
<keyword evidence="3" id="KW-1185">Reference proteome</keyword>
<dbReference type="Proteomes" id="UP000886520">
    <property type="component" value="Chromosome 24"/>
</dbReference>
<comment type="caution">
    <text evidence="2">The sequence shown here is derived from an EMBL/GenBank/DDBJ whole genome shotgun (WGS) entry which is preliminary data.</text>
</comment>
<feature type="compositionally biased region" description="Basic and acidic residues" evidence="1">
    <location>
        <begin position="86"/>
        <end position="99"/>
    </location>
</feature>
<evidence type="ECO:0000313" key="3">
    <source>
        <dbReference type="Proteomes" id="UP000886520"/>
    </source>
</evidence>
<gene>
    <name evidence="2" type="ORF">GOP47_0025099</name>
</gene>
<reference evidence="2" key="1">
    <citation type="submission" date="2021-01" db="EMBL/GenBank/DDBJ databases">
        <title>Adiantum capillus-veneris genome.</title>
        <authorList>
            <person name="Fang Y."/>
            <person name="Liao Q."/>
        </authorList>
    </citation>
    <scope>NUCLEOTIDE SEQUENCE</scope>
    <source>
        <strain evidence="2">H3</strain>
        <tissue evidence="2">Leaf</tissue>
    </source>
</reference>
<feature type="region of interest" description="Disordered" evidence="1">
    <location>
        <begin position="76"/>
        <end position="102"/>
    </location>
</feature>
<organism evidence="2 3">
    <name type="scientific">Adiantum capillus-veneris</name>
    <name type="common">Maidenhair fern</name>
    <dbReference type="NCBI Taxonomy" id="13818"/>
    <lineage>
        <taxon>Eukaryota</taxon>
        <taxon>Viridiplantae</taxon>
        <taxon>Streptophyta</taxon>
        <taxon>Embryophyta</taxon>
        <taxon>Tracheophyta</taxon>
        <taxon>Polypodiopsida</taxon>
        <taxon>Polypodiidae</taxon>
        <taxon>Polypodiales</taxon>
        <taxon>Pteridineae</taxon>
        <taxon>Pteridaceae</taxon>
        <taxon>Vittarioideae</taxon>
        <taxon>Adiantum</taxon>
    </lineage>
</organism>
<feature type="non-terminal residue" evidence="2">
    <location>
        <position position="1"/>
    </location>
</feature>
<dbReference type="AlphaFoldDB" id="A0A9D4U308"/>
<proteinExistence type="predicted"/>
<evidence type="ECO:0000256" key="1">
    <source>
        <dbReference type="SAM" id="MobiDB-lite"/>
    </source>
</evidence>
<dbReference type="EMBL" id="JABFUD020000024">
    <property type="protein sequence ID" value="KAI5060679.1"/>
    <property type="molecule type" value="Genomic_DNA"/>
</dbReference>
<sequence length="140" mass="15980">RTSPFMSVCYENVRPGSLRGGPGKRPASPDTQHLFHYMSQAFHSACYECLWIVELYTQACFSLDHFRSSDEATTATQFHHNQKHQYKADQDRDLQEDKAGGLLEESFARRSHQISKEETTAVALKPREGRELLGGHCECF</sequence>
<accession>A0A9D4U308</accession>